<dbReference type="Proteomes" id="UP000308600">
    <property type="component" value="Unassembled WGS sequence"/>
</dbReference>
<name>A0ACD3B765_9AGAR</name>
<protein>
    <submittedName>
        <fullName evidence="1">Uncharacterized protein</fullName>
    </submittedName>
</protein>
<gene>
    <name evidence="1" type="ORF">BDN72DRAFT_283393</name>
</gene>
<evidence type="ECO:0000313" key="1">
    <source>
        <dbReference type="EMBL" id="TFK72832.1"/>
    </source>
</evidence>
<organism evidence="1 2">
    <name type="scientific">Pluteus cervinus</name>
    <dbReference type="NCBI Taxonomy" id="181527"/>
    <lineage>
        <taxon>Eukaryota</taxon>
        <taxon>Fungi</taxon>
        <taxon>Dikarya</taxon>
        <taxon>Basidiomycota</taxon>
        <taxon>Agaricomycotina</taxon>
        <taxon>Agaricomycetes</taxon>
        <taxon>Agaricomycetidae</taxon>
        <taxon>Agaricales</taxon>
        <taxon>Pluteineae</taxon>
        <taxon>Pluteaceae</taxon>
        <taxon>Pluteus</taxon>
    </lineage>
</organism>
<sequence>MLIGFSRLYRTMECFASNHRCILADAFGYLPGRSEVMSMNDQRRRRSLVISGWHVGYIVPHSGIVLVVMCVVGIWERLAGECGVCLNFGARIGHG</sequence>
<dbReference type="EMBL" id="ML208281">
    <property type="protein sequence ID" value="TFK72832.1"/>
    <property type="molecule type" value="Genomic_DNA"/>
</dbReference>
<reference evidence="1 2" key="1">
    <citation type="journal article" date="2019" name="Nat. Ecol. Evol.">
        <title>Megaphylogeny resolves global patterns of mushroom evolution.</title>
        <authorList>
            <person name="Varga T."/>
            <person name="Krizsan K."/>
            <person name="Foldi C."/>
            <person name="Dima B."/>
            <person name="Sanchez-Garcia M."/>
            <person name="Sanchez-Ramirez S."/>
            <person name="Szollosi G.J."/>
            <person name="Szarkandi J.G."/>
            <person name="Papp V."/>
            <person name="Albert L."/>
            <person name="Andreopoulos W."/>
            <person name="Angelini C."/>
            <person name="Antonin V."/>
            <person name="Barry K.W."/>
            <person name="Bougher N.L."/>
            <person name="Buchanan P."/>
            <person name="Buyck B."/>
            <person name="Bense V."/>
            <person name="Catcheside P."/>
            <person name="Chovatia M."/>
            <person name="Cooper J."/>
            <person name="Damon W."/>
            <person name="Desjardin D."/>
            <person name="Finy P."/>
            <person name="Geml J."/>
            <person name="Haridas S."/>
            <person name="Hughes K."/>
            <person name="Justo A."/>
            <person name="Karasinski D."/>
            <person name="Kautmanova I."/>
            <person name="Kiss B."/>
            <person name="Kocsube S."/>
            <person name="Kotiranta H."/>
            <person name="LaButti K.M."/>
            <person name="Lechner B.E."/>
            <person name="Liimatainen K."/>
            <person name="Lipzen A."/>
            <person name="Lukacs Z."/>
            <person name="Mihaltcheva S."/>
            <person name="Morgado L.N."/>
            <person name="Niskanen T."/>
            <person name="Noordeloos M.E."/>
            <person name="Ohm R.A."/>
            <person name="Ortiz-Santana B."/>
            <person name="Ovrebo C."/>
            <person name="Racz N."/>
            <person name="Riley R."/>
            <person name="Savchenko A."/>
            <person name="Shiryaev A."/>
            <person name="Soop K."/>
            <person name="Spirin V."/>
            <person name="Szebenyi C."/>
            <person name="Tomsovsky M."/>
            <person name="Tulloss R.E."/>
            <person name="Uehling J."/>
            <person name="Grigoriev I.V."/>
            <person name="Vagvolgyi C."/>
            <person name="Papp T."/>
            <person name="Martin F.M."/>
            <person name="Miettinen O."/>
            <person name="Hibbett D.S."/>
            <person name="Nagy L.G."/>
        </authorList>
    </citation>
    <scope>NUCLEOTIDE SEQUENCE [LARGE SCALE GENOMIC DNA]</scope>
    <source>
        <strain evidence="1 2">NL-1719</strain>
    </source>
</reference>
<proteinExistence type="predicted"/>
<keyword evidence="2" id="KW-1185">Reference proteome</keyword>
<accession>A0ACD3B765</accession>
<evidence type="ECO:0000313" key="2">
    <source>
        <dbReference type="Proteomes" id="UP000308600"/>
    </source>
</evidence>